<protein>
    <submittedName>
        <fullName evidence="1">Uncharacterized protein</fullName>
    </submittedName>
</protein>
<dbReference type="Proteomes" id="UP000034516">
    <property type="component" value="Unassembled WGS sequence"/>
</dbReference>
<sequence length="76" mass="8748">MAENWGKVKFNQRDKRVQRVKPDQYTKAKKNRPSQMRWPKKLVIVLNSILSLTASPSPTFLDAPALSSRKSIQLPK</sequence>
<organism evidence="1 2">
    <name type="scientific">Candidatus Kuenenbacteria bacterium GW2011_GWA2_42_15</name>
    <dbReference type="NCBI Taxonomy" id="1618677"/>
    <lineage>
        <taxon>Bacteria</taxon>
        <taxon>Candidatus Kueneniibacteriota</taxon>
    </lineage>
</organism>
<reference evidence="1 2" key="1">
    <citation type="journal article" date="2015" name="Nature">
        <title>rRNA introns, odd ribosomes, and small enigmatic genomes across a large radiation of phyla.</title>
        <authorList>
            <person name="Brown C.T."/>
            <person name="Hug L.A."/>
            <person name="Thomas B.C."/>
            <person name="Sharon I."/>
            <person name="Castelle C.J."/>
            <person name="Singh A."/>
            <person name="Wilkins M.J."/>
            <person name="Williams K.H."/>
            <person name="Banfield J.F."/>
        </authorList>
    </citation>
    <scope>NUCLEOTIDE SEQUENCE [LARGE SCALE GENOMIC DNA]</scope>
</reference>
<accession>A0A0G1B3A2</accession>
<evidence type="ECO:0000313" key="2">
    <source>
        <dbReference type="Proteomes" id="UP000034516"/>
    </source>
</evidence>
<comment type="caution">
    <text evidence="1">The sequence shown here is derived from an EMBL/GenBank/DDBJ whole genome shotgun (WGS) entry which is preliminary data.</text>
</comment>
<name>A0A0G1B3A2_9BACT</name>
<dbReference type="EMBL" id="LCCW01000037">
    <property type="protein sequence ID" value="KKS40801.1"/>
    <property type="molecule type" value="Genomic_DNA"/>
</dbReference>
<gene>
    <name evidence="1" type="ORF">UV02_C0037G0002</name>
</gene>
<evidence type="ECO:0000313" key="1">
    <source>
        <dbReference type="EMBL" id="KKS40801.1"/>
    </source>
</evidence>
<dbReference type="AlphaFoldDB" id="A0A0G1B3A2"/>
<proteinExistence type="predicted"/>